<dbReference type="SUPFAM" id="SSF48371">
    <property type="entry name" value="ARM repeat"/>
    <property type="match status" value="1"/>
</dbReference>
<name>A0AAE0GX07_9CHLO</name>
<dbReference type="Proteomes" id="UP001190700">
    <property type="component" value="Unassembled WGS sequence"/>
</dbReference>
<evidence type="ECO:0000313" key="3">
    <source>
        <dbReference type="Proteomes" id="UP001190700"/>
    </source>
</evidence>
<sequence length="274" mass="29956">MNSPRPLVDSRLCKLQRGRSCVKEMEERRRSHIKALARQVTADRRALASFLEVGENVRQSRAATGRRSGSNDQIRLMRARTLSGSSEKKVVQRSIFRDSLEGNKNRLASSQGGPIALDAASNVPKIDQDYAKGIFSSNSSEVEDSISQIVYLTCQGDEHRNAVREANTIPRLVELLAGASGEHAAVLATLALRNLSYANPTNNVAIRDAGGISALSKMLCGRADSFAAEYATVALGNLACEKTQNCDDIRRTAFRTHELEAQRQASHKAFELIS</sequence>
<gene>
    <name evidence="2" type="ORF">CYMTET_6488</name>
</gene>
<comment type="caution">
    <text evidence="2">The sequence shown here is derived from an EMBL/GenBank/DDBJ whole genome shotgun (WGS) entry which is preliminary data.</text>
</comment>
<organism evidence="2 3">
    <name type="scientific">Cymbomonas tetramitiformis</name>
    <dbReference type="NCBI Taxonomy" id="36881"/>
    <lineage>
        <taxon>Eukaryota</taxon>
        <taxon>Viridiplantae</taxon>
        <taxon>Chlorophyta</taxon>
        <taxon>Pyramimonadophyceae</taxon>
        <taxon>Pyramimonadales</taxon>
        <taxon>Pyramimonadaceae</taxon>
        <taxon>Cymbomonas</taxon>
    </lineage>
</organism>
<evidence type="ECO:0000313" key="2">
    <source>
        <dbReference type="EMBL" id="KAK3285924.1"/>
    </source>
</evidence>
<dbReference type="PROSITE" id="PS50176">
    <property type="entry name" value="ARM_REPEAT"/>
    <property type="match status" value="1"/>
</dbReference>
<reference evidence="2 3" key="1">
    <citation type="journal article" date="2015" name="Genome Biol. Evol.">
        <title>Comparative Genomics of a Bacterivorous Green Alga Reveals Evolutionary Causalities and Consequences of Phago-Mixotrophic Mode of Nutrition.</title>
        <authorList>
            <person name="Burns J.A."/>
            <person name="Paasch A."/>
            <person name="Narechania A."/>
            <person name="Kim E."/>
        </authorList>
    </citation>
    <scope>NUCLEOTIDE SEQUENCE [LARGE SCALE GENOMIC DNA]</scope>
    <source>
        <strain evidence="2 3">PLY_AMNH</strain>
    </source>
</reference>
<dbReference type="InterPro" id="IPR016024">
    <property type="entry name" value="ARM-type_fold"/>
</dbReference>
<dbReference type="InterPro" id="IPR011989">
    <property type="entry name" value="ARM-like"/>
</dbReference>
<protein>
    <submittedName>
        <fullName evidence="2">Uncharacterized protein</fullName>
    </submittedName>
</protein>
<dbReference type="Gene3D" id="1.25.10.10">
    <property type="entry name" value="Leucine-rich Repeat Variant"/>
    <property type="match status" value="1"/>
</dbReference>
<evidence type="ECO:0000256" key="1">
    <source>
        <dbReference type="PROSITE-ProRule" id="PRU00259"/>
    </source>
</evidence>
<dbReference type="AlphaFoldDB" id="A0AAE0GX07"/>
<feature type="repeat" description="ARM" evidence="1">
    <location>
        <begin position="167"/>
        <end position="210"/>
    </location>
</feature>
<dbReference type="InterPro" id="IPR000225">
    <property type="entry name" value="Armadillo"/>
</dbReference>
<accession>A0AAE0GX07</accession>
<keyword evidence="3" id="KW-1185">Reference proteome</keyword>
<dbReference type="SMART" id="SM00185">
    <property type="entry name" value="ARM"/>
    <property type="match status" value="2"/>
</dbReference>
<dbReference type="EMBL" id="LGRX02001566">
    <property type="protein sequence ID" value="KAK3285924.1"/>
    <property type="molecule type" value="Genomic_DNA"/>
</dbReference>
<proteinExistence type="predicted"/>